<accession>A0A412IU55</accession>
<keyword evidence="1" id="KW-0472">Membrane</keyword>
<protein>
    <submittedName>
        <fullName evidence="2">DUF1189 domain-containing protein</fullName>
    </submittedName>
</protein>
<gene>
    <name evidence="2" type="ORF">DWX94_03550</name>
</gene>
<dbReference type="InterPro" id="IPR009574">
    <property type="entry name" value="DUF1189"/>
</dbReference>
<feature type="transmembrane region" description="Helical" evidence="1">
    <location>
        <begin position="37"/>
        <end position="60"/>
    </location>
</feature>
<feature type="transmembrane region" description="Helical" evidence="1">
    <location>
        <begin position="236"/>
        <end position="255"/>
    </location>
</feature>
<comment type="caution">
    <text evidence="2">The sequence shown here is derived from an EMBL/GenBank/DDBJ whole genome shotgun (WGS) entry which is preliminary data.</text>
</comment>
<feature type="transmembrane region" description="Helical" evidence="1">
    <location>
        <begin position="208"/>
        <end position="230"/>
    </location>
</feature>
<dbReference type="Pfam" id="PF06691">
    <property type="entry name" value="DUF1189"/>
    <property type="match status" value="1"/>
</dbReference>
<dbReference type="Proteomes" id="UP000283295">
    <property type="component" value="Unassembled WGS sequence"/>
</dbReference>
<dbReference type="RefSeq" id="WP_022058763.1">
    <property type="nucleotide sequence ID" value="NZ_JAJCMH010000012.1"/>
</dbReference>
<evidence type="ECO:0000313" key="2">
    <source>
        <dbReference type="EMBL" id="RGS43655.1"/>
    </source>
</evidence>
<feature type="transmembrane region" description="Helical" evidence="1">
    <location>
        <begin position="167"/>
        <end position="196"/>
    </location>
</feature>
<evidence type="ECO:0000313" key="3">
    <source>
        <dbReference type="Proteomes" id="UP000283295"/>
    </source>
</evidence>
<keyword evidence="1" id="KW-0812">Transmembrane</keyword>
<keyword evidence="1" id="KW-1133">Transmembrane helix</keyword>
<proteinExistence type="predicted"/>
<reference evidence="2 3" key="1">
    <citation type="submission" date="2018-08" db="EMBL/GenBank/DDBJ databases">
        <title>A genome reference for cultivated species of the human gut microbiota.</title>
        <authorList>
            <person name="Zou Y."/>
            <person name="Xue W."/>
            <person name="Luo G."/>
        </authorList>
    </citation>
    <scope>NUCLEOTIDE SEQUENCE [LARGE SCALE GENOMIC DNA]</scope>
    <source>
        <strain evidence="2 3">AF22-21</strain>
    </source>
</reference>
<dbReference type="AlphaFoldDB" id="A0A412IU55"/>
<dbReference type="OrthoDB" id="2047149at2"/>
<evidence type="ECO:0000256" key="1">
    <source>
        <dbReference type="SAM" id="Phobius"/>
    </source>
</evidence>
<sequence>MEEQEEYKKVTLIDQLAIAVSSPKNYKHLTKLKTGRLVWFVVILSFLLAFIEFGIDAIFWTAKVGGFRNLAENVIPAFSYEDGKMSIERDIQVAVGNGNLYINTENAEVDLNEMTTDGAYVAIGSENVTVGVVSGGKGYEYMVTPIKYFMLPNGFNNASLAACAPLFYVYMFVMFMFVMIGCAGRQLLLALLFSIVGNSFAKHLNTRLTYGKVFTICVYAQTLAMLLLSVNTAVDYMISSFILWMAAMMISMVFMNRAIMAHVSGDIPPGDIF</sequence>
<dbReference type="EMBL" id="QRVK01000005">
    <property type="protein sequence ID" value="RGS43655.1"/>
    <property type="molecule type" value="Genomic_DNA"/>
</dbReference>
<organism evidence="2 3">
    <name type="scientific">Coprococcus eutactus</name>
    <dbReference type="NCBI Taxonomy" id="33043"/>
    <lineage>
        <taxon>Bacteria</taxon>
        <taxon>Bacillati</taxon>
        <taxon>Bacillota</taxon>
        <taxon>Clostridia</taxon>
        <taxon>Lachnospirales</taxon>
        <taxon>Lachnospiraceae</taxon>
        <taxon>Coprococcus</taxon>
    </lineage>
</organism>
<name>A0A412IU55_9FIRM</name>